<keyword evidence="1" id="KW-0472">Membrane</keyword>
<feature type="transmembrane region" description="Helical" evidence="1">
    <location>
        <begin position="31"/>
        <end position="49"/>
    </location>
</feature>
<accession>A0AA35PK02</accession>
<evidence type="ECO:0000313" key="3">
    <source>
        <dbReference type="Proteomes" id="UP001178461"/>
    </source>
</evidence>
<keyword evidence="1" id="KW-0812">Transmembrane</keyword>
<gene>
    <name evidence="2" type="ORF">PODLI_1B028543</name>
</gene>
<keyword evidence="1" id="KW-1133">Transmembrane helix</keyword>
<name>A0AA35PK02_9SAUR</name>
<dbReference type="Proteomes" id="UP001178461">
    <property type="component" value="Chromosome 12"/>
</dbReference>
<organism evidence="2 3">
    <name type="scientific">Podarcis lilfordi</name>
    <name type="common">Lilford's wall lizard</name>
    <dbReference type="NCBI Taxonomy" id="74358"/>
    <lineage>
        <taxon>Eukaryota</taxon>
        <taxon>Metazoa</taxon>
        <taxon>Chordata</taxon>
        <taxon>Craniata</taxon>
        <taxon>Vertebrata</taxon>
        <taxon>Euteleostomi</taxon>
        <taxon>Lepidosauria</taxon>
        <taxon>Squamata</taxon>
        <taxon>Bifurcata</taxon>
        <taxon>Unidentata</taxon>
        <taxon>Episquamata</taxon>
        <taxon>Laterata</taxon>
        <taxon>Lacertibaenia</taxon>
        <taxon>Lacertidae</taxon>
        <taxon>Podarcis</taxon>
    </lineage>
</organism>
<keyword evidence="3" id="KW-1185">Reference proteome</keyword>
<dbReference type="EMBL" id="OX395137">
    <property type="protein sequence ID" value="CAI5788303.1"/>
    <property type="molecule type" value="Genomic_DNA"/>
</dbReference>
<evidence type="ECO:0000313" key="2">
    <source>
        <dbReference type="EMBL" id="CAI5788303.1"/>
    </source>
</evidence>
<reference evidence="2" key="1">
    <citation type="submission" date="2022-12" db="EMBL/GenBank/DDBJ databases">
        <authorList>
            <person name="Alioto T."/>
            <person name="Alioto T."/>
            <person name="Gomez Garrido J."/>
        </authorList>
    </citation>
    <scope>NUCLEOTIDE SEQUENCE</scope>
</reference>
<protein>
    <submittedName>
        <fullName evidence="2">Uncharacterized protein</fullName>
    </submittedName>
</protein>
<evidence type="ECO:0000256" key="1">
    <source>
        <dbReference type="SAM" id="Phobius"/>
    </source>
</evidence>
<feature type="non-terminal residue" evidence="2">
    <location>
        <position position="50"/>
    </location>
</feature>
<proteinExistence type="predicted"/>
<dbReference type="AlphaFoldDB" id="A0AA35PK02"/>
<sequence length="50" mass="5527">MCDWPSWAAGEYRLASRVAAAAGDRRVPPRWIFAAALLLLSLSQLTIILK</sequence>